<evidence type="ECO:0000256" key="4">
    <source>
        <dbReference type="ARBA" id="ARBA00022691"/>
    </source>
</evidence>
<keyword evidence="3 6" id="KW-0808">Transferase</keyword>
<dbReference type="AlphaFoldDB" id="A0A379CB08"/>
<keyword evidence="1 6" id="KW-0963">Cytoplasm</keyword>
<dbReference type="SUPFAM" id="SSF53335">
    <property type="entry name" value="S-adenosyl-L-methionine-dependent methyltransferases"/>
    <property type="match status" value="1"/>
</dbReference>
<evidence type="ECO:0000313" key="8">
    <source>
        <dbReference type="EMBL" id="SUB59500.1"/>
    </source>
</evidence>
<dbReference type="PANTHER" id="PTHR47739:SF1">
    <property type="entry name" value="TRNA1(VAL) (ADENINE(37)-N6)-METHYLTRANSFERASE"/>
    <property type="match status" value="1"/>
</dbReference>
<keyword evidence="2 6" id="KW-0489">Methyltransferase</keyword>
<dbReference type="PROSITE" id="PS00092">
    <property type="entry name" value="N6_MTASE"/>
    <property type="match status" value="1"/>
</dbReference>
<dbReference type="InterPro" id="IPR050210">
    <property type="entry name" value="tRNA_Adenine-N(6)_MTase"/>
</dbReference>
<evidence type="ECO:0000256" key="2">
    <source>
        <dbReference type="ARBA" id="ARBA00022603"/>
    </source>
</evidence>
<dbReference type="Pfam" id="PF05175">
    <property type="entry name" value="MTS"/>
    <property type="match status" value="1"/>
</dbReference>
<keyword evidence="9" id="KW-1185">Reference proteome</keyword>
<comment type="catalytic activity">
    <reaction evidence="6">
        <text>adenosine(37) in tRNA1(Val) + S-adenosyl-L-methionine = N(6)-methyladenosine(37) in tRNA1(Val) + S-adenosyl-L-homocysteine + H(+)</text>
        <dbReference type="Rhea" id="RHEA:43160"/>
        <dbReference type="Rhea" id="RHEA-COMP:10369"/>
        <dbReference type="Rhea" id="RHEA-COMP:10370"/>
        <dbReference type="ChEBI" id="CHEBI:15378"/>
        <dbReference type="ChEBI" id="CHEBI:57856"/>
        <dbReference type="ChEBI" id="CHEBI:59789"/>
        <dbReference type="ChEBI" id="CHEBI:74411"/>
        <dbReference type="ChEBI" id="CHEBI:74449"/>
        <dbReference type="EC" id="2.1.1.223"/>
    </reaction>
</comment>
<dbReference type="PRINTS" id="PR00507">
    <property type="entry name" value="N12N6MTFRASE"/>
</dbReference>
<evidence type="ECO:0000313" key="9">
    <source>
        <dbReference type="Proteomes" id="UP000255417"/>
    </source>
</evidence>
<dbReference type="Proteomes" id="UP000255417">
    <property type="component" value="Unassembled WGS sequence"/>
</dbReference>
<dbReference type="EC" id="2.1.1.223" evidence="6"/>
<sequence>MKKANGFQFKQFVIAQDRCAMKVNTDGILLGCIADVEDCEHILDIGTGTGLITLMLAQRSTKTQAKIIGLEIEPNAYAQSIENVQNCAWHPRIQIEHQDLLKFKPTQKFDLIVSNPPYFEHSLASRSNERDLARSITQEHTQSHFQWLQKASELLTEQGKISFILPVDMAQKLMKQAPDCNLYCCETWEITTKQTKAPKRMVVTFAKQNFCKKPQKNDRFFITIYDENNQYTEQFKLLTKDFYLAF</sequence>
<dbReference type="HAMAP" id="MF_01872">
    <property type="entry name" value="tRNA_methyltr_YfiC"/>
    <property type="match status" value="1"/>
</dbReference>
<reference evidence="8 9" key="1">
    <citation type="submission" date="2018-06" db="EMBL/GenBank/DDBJ databases">
        <authorList>
            <consortium name="Pathogen Informatics"/>
            <person name="Doyle S."/>
        </authorList>
    </citation>
    <scope>NUCLEOTIDE SEQUENCE [LARGE SCALE GENOMIC DNA]</scope>
    <source>
        <strain evidence="8 9">NCTC12872</strain>
    </source>
</reference>
<dbReference type="InterPro" id="IPR029063">
    <property type="entry name" value="SAM-dependent_MTases_sf"/>
</dbReference>
<comment type="subcellular location">
    <subcellularLocation>
        <location evidence="6">Cytoplasm</location>
    </subcellularLocation>
</comment>
<evidence type="ECO:0000256" key="3">
    <source>
        <dbReference type="ARBA" id="ARBA00022679"/>
    </source>
</evidence>
<dbReference type="Gene3D" id="3.40.50.150">
    <property type="entry name" value="Vaccinia Virus protein VP39"/>
    <property type="match status" value="1"/>
</dbReference>
<name>A0A379CB08_9PAST</name>
<protein>
    <recommendedName>
        <fullName evidence="6">tRNA1(Val) (adenine(37)-N6)-methyltransferase</fullName>
        <ecNumber evidence="6">2.1.1.223</ecNumber>
    </recommendedName>
    <alternativeName>
        <fullName evidence="6">tRNA m6A37 methyltransferase</fullName>
    </alternativeName>
</protein>
<dbReference type="EMBL" id="UGTA01000001">
    <property type="protein sequence ID" value="SUB59500.1"/>
    <property type="molecule type" value="Genomic_DNA"/>
</dbReference>
<dbReference type="InterPro" id="IPR002052">
    <property type="entry name" value="DNA_methylase_N6_adenine_CS"/>
</dbReference>
<dbReference type="CDD" id="cd02440">
    <property type="entry name" value="AdoMet_MTases"/>
    <property type="match status" value="1"/>
</dbReference>
<dbReference type="RefSeq" id="WP_115315971.1">
    <property type="nucleotide sequence ID" value="NZ_LWIF01000001.1"/>
</dbReference>
<dbReference type="GO" id="GO:0008033">
    <property type="term" value="P:tRNA processing"/>
    <property type="evidence" value="ECO:0007669"/>
    <property type="project" value="UniProtKB-UniRule"/>
</dbReference>
<dbReference type="PANTHER" id="PTHR47739">
    <property type="entry name" value="TRNA1(VAL) (ADENINE(37)-N6)-METHYLTRANSFERASE"/>
    <property type="match status" value="1"/>
</dbReference>
<dbReference type="InterPro" id="IPR007848">
    <property type="entry name" value="Small_mtfrase_dom"/>
</dbReference>
<dbReference type="GO" id="GO:0032259">
    <property type="term" value="P:methylation"/>
    <property type="evidence" value="ECO:0007669"/>
    <property type="project" value="UniProtKB-KW"/>
</dbReference>
<evidence type="ECO:0000259" key="7">
    <source>
        <dbReference type="Pfam" id="PF05175"/>
    </source>
</evidence>
<feature type="domain" description="Methyltransferase small" evidence="7">
    <location>
        <begin position="30"/>
        <end position="122"/>
    </location>
</feature>
<evidence type="ECO:0000256" key="1">
    <source>
        <dbReference type="ARBA" id="ARBA00022490"/>
    </source>
</evidence>
<accession>A0A379CB08</accession>
<proteinExistence type="inferred from homology"/>
<dbReference type="GO" id="GO:0003676">
    <property type="term" value="F:nucleic acid binding"/>
    <property type="evidence" value="ECO:0007669"/>
    <property type="project" value="InterPro"/>
</dbReference>
<comment type="similarity">
    <text evidence="6">Belongs to the methyltransferase superfamily. tRNA (adenine-N(6)-)-methyltransferase family.</text>
</comment>
<dbReference type="GO" id="GO:0005737">
    <property type="term" value="C:cytoplasm"/>
    <property type="evidence" value="ECO:0007669"/>
    <property type="project" value="UniProtKB-SubCell"/>
</dbReference>
<dbReference type="GO" id="GO:0016430">
    <property type="term" value="F:tRNA (adenine-N6)-methyltransferase activity"/>
    <property type="evidence" value="ECO:0007669"/>
    <property type="project" value="UniProtKB-UniRule"/>
</dbReference>
<dbReference type="OrthoDB" id="5383291at2"/>
<keyword evidence="4 6" id="KW-0949">S-adenosyl-L-methionine</keyword>
<comment type="function">
    <text evidence="6">Specifically methylates the adenine in position 37 of tRNA(1)(Val) (anticodon cmo5UAC).</text>
</comment>
<evidence type="ECO:0000256" key="5">
    <source>
        <dbReference type="ARBA" id="ARBA00022694"/>
    </source>
</evidence>
<keyword evidence="5 6" id="KW-0819">tRNA processing</keyword>
<gene>
    <name evidence="8" type="primary">yfiC</name>
    <name evidence="8" type="ORF">NCTC12872_01485</name>
</gene>
<dbReference type="InterPro" id="IPR022882">
    <property type="entry name" value="tRNA_adenine-N6_MeTrfase"/>
</dbReference>
<organism evidence="8 9">
    <name type="scientific">Phocoenobacter uteri</name>
    <dbReference type="NCBI Taxonomy" id="146806"/>
    <lineage>
        <taxon>Bacteria</taxon>
        <taxon>Pseudomonadati</taxon>
        <taxon>Pseudomonadota</taxon>
        <taxon>Gammaproteobacteria</taxon>
        <taxon>Pasteurellales</taxon>
        <taxon>Pasteurellaceae</taxon>
        <taxon>Phocoenobacter</taxon>
    </lineage>
</organism>
<evidence type="ECO:0000256" key="6">
    <source>
        <dbReference type="HAMAP-Rule" id="MF_01872"/>
    </source>
</evidence>